<evidence type="ECO:0000313" key="3">
    <source>
        <dbReference type="Proteomes" id="UP000276834"/>
    </source>
</evidence>
<dbReference type="OrthoDB" id="9219669at2759"/>
<evidence type="ECO:0000256" key="1">
    <source>
        <dbReference type="SAM" id="Coils"/>
    </source>
</evidence>
<protein>
    <submittedName>
        <fullName evidence="2">Uncharacterized protein</fullName>
    </submittedName>
</protein>
<comment type="caution">
    <text evidence="2">The sequence shown here is derived from an EMBL/GenBank/DDBJ whole genome shotgun (WGS) entry which is preliminary data.</text>
</comment>
<evidence type="ECO:0000313" key="2">
    <source>
        <dbReference type="EMBL" id="RLV85382.1"/>
    </source>
</evidence>
<dbReference type="Proteomes" id="UP000276834">
    <property type="component" value="Unassembled WGS sequence"/>
</dbReference>
<sequence>MAAYLATAAAIYGLRMMLDTSGSREKTNKSLESKIEKAFQDFKNKMKALQEDFKKLQSRVSRHFLSSGVVNPGSFAINFDCGEGGQQDFDSLACRGSLSHHSTQTQFPGMCRCVQSYGSG</sequence>
<keyword evidence="1" id="KW-0175">Coiled coil</keyword>
<keyword evidence="3" id="KW-1185">Reference proteome</keyword>
<dbReference type="EMBL" id="QUSF01000243">
    <property type="protein sequence ID" value="RLV85382.1"/>
    <property type="molecule type" value="Genomic_DNA"/>
</dbReference>
<feature type="coiled-coil region" evidence="1">
    <location>
        <begin position="32"/>
        <end position="59"/>
    </location>
</feature>
<reference evidence="2 3" key="1">
    <citation type="journal article" date="2018" name="Proc. R. Soc. B">
        <title>A non-coding region near Follistatin controls head colour polymorphism in the Gouldian finch.</title>
        <authorList>
            <person name="Toomey M.B."/>
            <person name="Marques C.I."/>
            <person name="Andrade P."/>
            <person name="Araujo P.M."/>
            <person name="Sabatino S."/>
            <person name="Gazda M.A."/>
            <person name="Afonso S."/>
            <person name="Lopes R.J."/>
            <person name="Corbo J.C."/>
            <person name="Carneiro M."/>
        </authorList>
    </citation>
    <scope>NUCLEOTIDE SEQUENCE [LARGE SCALE GENOMIC DNA]</scope>
    <source>
        <strain evidence="2">Red01</strain>
        <tissue evidence="2">Muscle</tissue>
    </source>
</reference>
<proteinExistence type="predicted"/>
<organism evidence="2 3">
    <name type="scientific">Chloebia gouldiae</name>
    <name type="common">Gouldian finch</name>
    <name type="synonym">Erythrura gouldiae</name>
    <dbReference type="NCBI Taxonomy" id="44316"/>
    <lineage>
        <taxon>Eukaryota</taxon>
        <taxon>Metazoa</taxon>
        <taxon>Chordata</taxon>
        <taxon>Craniata</taxon>
        <taxon>Vertebrata</taxon>
        <taxon>Euteleostomi</taxon>
        <taxon>Archelosauria</taxon>
        <taxon>Archosauria</taxon>
        <taxon>Dinosauria</taxon>
        <taxon>Saurischia</taxon>
        <taxon>Theropoda</taxon>
        <taxon>Coelurosauria</taxon>
        <taxon>Aves</taxon>
        <taxon>Neognathae</taxon>
        <taxon>Neoaves</taxon>
        <taxon>Telluraves</taxon>
        <taxon>Australaves</taxon>
        <taxon>Passeriformes</taxon>
        <taxon>Passeroidea</taxon>
        <taxon>Passeridae</taxon>
        <taxon>Chloebia</taxon>
    </lineage>
</organism>
<name>A0A3L8RU42_CHLGU</name>
<accession>A0A3L8RU42</accession>
<dbReference type="AlphaFoldDB" id="A0A3L8RU42"/>
<gene>
    <name evidence="2" type="ORF">DV515_00016022</name>
</gene>